<evidence type="ECO:0000256" key="1">
    <source>
        <dbReference type="ARBA" id="ARBA00022723"/>
    </source>
</evidence>
<organism evidence="9 10">
    <name type="scientific">Cotesia typhae</name>
    <dbReference type="NCBI Taxonomy" id="2053667"/>
    <lineage>
        <taxon>Eukaryota</taxon>
        <taxon>Metazoa</taxon>
        <taxon>Ecdysozoa</taxon>
        <taxon>Arthropoda</taxon>
        <taxon>Hexapoda</taxon>
        <taxon>Insecta</taxon>
        <taxon>Pterygota</taxon>
        <taxon>Neoptera</taxon>
        <taxon>Endopterygota</taxon>
        <taxon>Hymenoptera</taxon>
        <taxon>Apocrita</taxon>
        <taxon>Ichneumonoidea</taxon>
        <taxon>Braconidae</taxon>
        <taxon>Microgastrinae</taxon>
        <taxon>Cotesia</taxon>
    </lineage>
</organism>
<evidence type="ECO:0000313" key="9">
    <source>
        <dbReference type="EMBL" id="KAG8040589.1"/>
    </source>
</evidence>
<gene>
    <name evidence="9" type="ORF">G9C98_002585</name>
</gene>
<feature type="region of interest" description="Disordered" evidence="5">
    <location>
        <begin position="446"/>
        <end position="465"/>
    </location>
</feature>
<dbReference type="InterPro" id="IPR000315">
    <property type="entry name" value="Znf_B-box"/>
</dbReference>
<feature type="domain" description="B box-type" evidence="8">
    <location>
        <begin position="148"/>
        <end position="189"/>
    </location>
</feature>
<evidence type="ECO:0000256" key="4">
    <source>
        <dbReference type="PROSITE-ProRule" id="PRU00024"/>
    </source>
</evidence>
<reference evidence="9" key="2">
    <citation type="submission" date="2021-04" db="EMBL/GenBank/DDBJ databases">
        <title>Genome-wide patterns of bracovirus chromosomal integration into multiple host tissues during parasitism.</title>
        <authorList>
            <person name="Chebbi M.A.C."/>
        </authorList>
    </citation>
    <scope>NUCLEOTIDE SEQUENCE</scope>
    <source>
        <tissue evidence="9">Whole body</tissue>
    </source>
</reference>
<dbReference type="PROSITE" id="PS50089">
    <property type="entry name" value="ZF_RING_2"/>
    <property type="match status" value="1"/>
</dbReference>
<evidence type="ECO:0000313" key="10">
    <source>
        <dbReference type="Proteomes" id="UP000729913"/>
    </source>
</evidence>
<evidence type="ECO:0000256" key="3">
    <source>
        <dbReference type="ARBA" id="ARBA00022833"/>
    </source>
</evidence>
<dbReference type="GO" id="GO:0008270">
    <property type="term" value="F:zinc ion binding"/>
    <property type="evidence" value="ECO:0007669"/>
    <property type="project" value="UniProtKB-KW"/>
</dbReference>
<dbReference type="InterPro" id="IPR001841">
    <property type="entry name" value="Znf_RING"/>
</dbReference>
<dbReference type="GO" id="GO:0016018">
    <property type="term" value="F:cyclosporin A binding"/>
    <property type="evidence" value="ECO:0007669"/>
    <property type="project" value="TreeGrafter"/>
</dbReference>
<dbReference type="GO" id="GO:0003755">
    <property type="term" value="F:peptidyl-prolyl cis-trans isomerase activity"/>
    <property type="evidence" value="ECO:0007669"/>
    <property type="project" value="InterPro"/>
</dbReference>
<evidence type="ECO:0000259" key="6">
    <source>
        <dbReference type="PROSITE" id="PS50072"/>
    </source>
</evidence>
<dbReference type="Proteomes" id="UP000729913">
    <property type="component" value="Unassembled WGS sequence"/>
</dbReference>
<dbReference type="Pfam" id="PF00643">
    <property type="entry name" value="zf-B_box"/>
    <property type="match status" value="1"/>
</dbReference>
<dbReference type="GO" id="GO:0005737">
    <property type="term" value="C:cytoplasm"/>
    <property type="evidence" value="ECO:0007669"/>
    <property type="project" value="TreeGrafter"/>
</dbReference>
<dbReference type="InterPro" id="IPR002130">
    <property type="entry name" value="Cyclophilin-type_PPIase_dom"/>
</dbReference>
<keyword evidence="2 4" id="KW-0863">Zinc-finger</keyword>
<dbReference type="EMBL" id="JAAOIC020000020">
    <property type="protein sequence ID" value="KAG8040589.1"/>
    <property type="molecule type" value="Genomic_DNA"/>
</dbReference>
<evidence type="ECO:0000256" key="5">
    <source>
        <dbReference type="SAM" id="MobiDB-lite"/>
    </source>
</evidence>
<dbReference type="PROSITE" id="PS50119">
    <property type="entry name" value="ZF_BBOX"/>
    <property type="match status" value="1"/>
</dbReference>
<keyword evidence="10" id="KW-1185">Reference proteome</keyword>
<dbReference type="AlphaFoldDB" id="A0A8J5R8E6"/>
<sequence length="643" mass="71297">AGVKDIVLEVYHHHHSATKSWEVKIELIRDNESSFLVDTPFDTMLDPSVLTDLEELTLCGFCKQKYNDAELCPKYLSCKHYFCLRCIESNLMKGRELFCAHCWKRTDLGDQGPDALPTNSPLLALANNFTYLKITSNNTSCKQNDKERKSENCHTHGMPLTLWCSSCCILLCRACATPHEHPGHQIKTQTDAKEQLISDVQHELVTMGKLSSEIQRMAMQQREFLIKVLEACVTLKTHVETDLQNGWTHFPEISDARETLGKAKASLQVSDSPNDVYSLHSHLVMEKQRLQSKYQEMMLQCQLDDLIGNSGVIFDFGLLKQALASIHSGEPILLQPAGNGRVHNHIAAAQNPILFLANYCMSQLYSRHVVSKQHMQNGTIDYHTNMIQTPAPPGSIHIHPVQLAPQSQPIAQTQLLIPPGSPSVKPVQTVPPNSILQPQPNAFMQDNGSSGSGVGSLSVHSPTSNSSITVTLRGPSANPYPMYYFNIEVNGSPHGRIVIEVRPDVAPKMAKNFSVLATGEIGVGYKGCSIFQCWEGESVITGDFELNNGRGGRSIYEDGYFMPDDTKFPAVRGAVGMRRTQKRHDNLGMVGSQFRIILQEMRGFTGIFGHVVEGLELVEKISTYGDQTGKPTKTIIITKCGKL</sequence>
<dbReference type="InterPro" id="IPR017907">
    <property type="entry name" value="Znf_RING_CS"/>
</dbReference>
<protein>
    <submittedName>
        <fullName evidence="9">Uncharacterized protein</fullName>
    </submittedName>
</protein>
<accession>A0A8J5R8E6</accession>
<comment type="caution">
    <text evidence="9">The sequence shown here is derived from an EMBL/GenBank/DDBJ whole genome shotgun (WGS) entry which is preliminary data.</text>
</comment>
<evidence type="ECO:0000256" key="2">
    <source>
        <dbReference type="ARBA" id="ARBA00022771"/>
    </source>
</evidence>
<keyword evidence="3" id="KW-0862">Zinc</keyword>
<dbReference type="GO" id="GO:0006457">
    <property type="term" value="P:protein folding"/>
    <property type="evidence" value="ECO:0007669"/>
    <property type="project" value="TreeGrafter"/>
</dbReference>
<feature type="non-terminal residue" evidence="9">
    <location>
        <position position="1"/>
    </location>
</feature>
<evidence type="ECO:0000259" key="8">
    <source>
        <dbReference type="PROSITE" id="PS50119"/>
    </source>
</evidence>
<evidence type="ECO:0000259" key="7">
    <source>
        <dbReference type="PROSITE" id="PS50089"/>
    </source>
</evidence>
<dbReference type="OrthoDB" id="252722at2759"/>
<feature type="domain" description="RING-type" evidence="7">
    <location>
        <begin position="59"/>
        <end position="102"/>
    </location>
</feature>
<dbReference type="Pfam" id="PF00160">
    <property type="entry name" value="Pro_isomerase"/>
    <property type="match status" value="1"/>
</dbReference>
<dbReference type="PROSITE" id="PS00518">
    <property type="entry name" value="ZF_RING_1"/>
    <property type="match status" value="1"/>
</dbReference>
<name>A0A8J5R8E6_9HYME</name>
<proteinExistence type="predicted"/>
<keyword evidence="1" id="KW-0479">Metal-binding</keyword>
<reference evidence="9" key="1">
    <citation type="submission" date="2020-03" db="EMBL/GenBank/DDBJ databases">
        <authorList>
            <person name="Chebbi M.A."/>
            <person name="Drezen J.M."/>
        </authorList>
    </citation>
    <scope>NUCLEOTIDE SEQUENCE</scope>
    <source>
        <tissue evidence="9">Whole body</tissue>
    </source>
</reference>
<dbReference type="PROSITE" id="PS50072">
    <property type="entry name" value="CSA_PPIASE_2"/>
    <property type="match status" value="1"/>
</dbReference>
<dbReference type="FunFam" id="2.40.100.10:FF:000036">
    <property type="entry name" value="Peptidyl-prolyl cis-trans isomerase"/>
    <property type="match status" value="1"/>
</dbReference>
<feature type="domain" description="PPIase cyclophilin-type" evidence="6">
    <location>
        <begin position="484"/>
        <end position="642"/>
    </location>
</feature>
<dbReference type="PANTHER" id="PTHR11071">
    <property type="entry name" value="PEPTIDYL-PROLYL CIS-TRANS ISOMERASE"/>
    <property type="match status" value="1"/>
</dbReference>
<dbReference type="PANTHER" id="PTHR11071:SF577">
    <property type="entry name" value="PEPTIDYL-PROLYL CIS-TRANS ISOMERASE"/>
    <property type="match status" value="1"/>
</dbReference>